<evidence type="ECO:0000256" key="2">
    <source>
        <dbReference type="ARBA" id="ARBA00004496"/>
    </source>
</evidence>
<dbReference type="InterPro" id="IPR000215">
    <property type="entry name" value="Serpin_fam"/>
</dbReference>
<gene>
    <name evidence="11" type="primary">LOC105292713</name>
</gene>
<evidence type="ECO:0000313" key="11">
    <source>
        <dbReference type="RefSeq" id="XP_011359354.1"/>
    </source>
</evidence>
<evidence type="ECO:0000256" key="3">
    <source>
        <dbReference type="ARBA" id="ARBA00006426"/>
    </source>
</evidence>
<dbReference type="FunFam" id="3.30.497.10:FF:000004">
    <property type="entry name" value="Serpin family B member 1"/>
    <property type="match status" value="1"/>
</dbReference>
<dbReference type="Proteomes" id="UP000515202">
    <property type="component" value="Unplaced"/>
</dbReference>
<dbReference type="RefSeq" id="XP_011359354.1">
    <property type="nucleotide sequence ID" value="XM_011361052.1"/>
</dbReference>
<evidence type="ECO:0000256" key="7">
    <source>
        <dbReference type="ARBA" id="ARBA00023242"/>
    </source>
</evidence>
<evidence type="ECO:0000256" key="5">
    <source>
        <dbReference type="ARBA" id="ARBA00022690"/>
    </source>
</evidence>
<comment type="subcellular location">
    <subcellularLocation>
        <location evidence="2">Cytoplasm</location>
    </subcellularLocation>
    <subcellularLocation>
        <location evidence="1">Nucleus</location>
    </subcellularLocation>
</comment>
<dbReference type="GO" id="GO:0005615">
    <property type="term" value="C:extracellular space"/>
    <property type="evidence" value="ECO:0007669"/>
    <property type="project" value="InterPro"/>
</dbReference>
<dbReference type="InterPro" id="IPR042185">
    <property type="entry name" value="Serpin_sf_2"/>
</dbReference>
<keyword evidence="5" id="KW-0646">Protease inhibitor</keyword>
<evidence type="ECO:0000259" key="9">
    <source>
        <dbReference type="SMART" id="SM00093"/>
    </source>
</evidence>
<dbReference type="FunFam" id="2.30.39.10:FF:000001">
    <property type="entry name" value="Serpin family B member 2"/>
    <property type="match status" value="1"/>
</dbReference>
<dbReference type="GO" id="GO:0005737">
    <property type="term" value="C:cytoplasm"/>
    <property type="evidence" value="ECO:0007669"/>
    <property type="project" value="UniProtKB-SubCell"/>
</dbReference>
<dbReference type="Pfam" id="PF00079">
    <property type="entry name" value="Serpin"/>
    <property type="match status" value="1"/>
</dbReference>
<name>A0A6P3Q565_PTEVA</name>
<evidence type="ECO:0000256" key="1">
    <source>
        <dbReference type="ARBA" id="ARBA00004123"/>
    </source>
</evidence>
<evidence type="ECO:0000313" key="10">
    <source>
        <dbReference type="Proteomes" id="UP000515202"/>
    </source>
</evidence>
<dbReference type="OrthoDB" id="671595at2759"/>
<proteinExistence type="inferred from homology"/>
<keyword evidence="7" id="KW-0539">Nucleus</keyword>
<dbReference type="PANTHER" id="PTHR11461">
    <property type="entry name" value="SERINE PROTEASE INHIBITOR, SERPIN"/>
    <property type="match status" value="1"/>
</dbReference>
<keyword evidence="6" id="KW-0722">Serine protease inhibitor</keyword>
<evidence type="ECO:0000256" key="4">
    <source>
        <dbReference type="ARBA" id="ARBA00022490"/>
    </source>
</evidence>
<dbReference type="InterPro" id="IPR023796">
    <property type="entry name" value="Serpin_dom"/>
</dbReference>
<dbReference type="InterPro" id="IPR023795">
    <property type="entry name" value="Serpin_CS"/>
</dbReference>
<dbReference type="GO" id="GO:0005634">
    <property type="term" value="C:nucleus"/>
    <property type="evidence" value="ECO:0007669"/>
    <property type="project" value="UniProtKB-SubCell"/>
</dbReference>
<dbReference type="InterPro" id="IPR036186">
    <property type="entry name" value="Serpin_sf"/>
</dbReference>
<dbReference type="SUPFAM" id="SSF56574">
    <property type="entry name" value="Serpins"/>
    <property type="match status" value="1"/>
</dbReference>
<dbReference type="KEGG" id="pvp:105292713"/>
<keyword evidence="10" id="KW-1185">Reference proteome</keyword>
<dbReference type="CDD" id="cd19572">
    <property type="entry name" value="serpinB13_headpin"/>
    <property type="match status" value="1"/>
</dbReference>
<keyword evidence="4" id="KW-0963">Cytoplasm</keyword>
<dbReference type="AlphaFoldDB" id="A0A6P3Q565"/>
<evidence type="ECO:0000256" key="6">
    <source>
        <dbReference type="ARBA" id="ARBA00022900"/>
    </source>
</evidence>
<comment type="similarity">
    <text evidence="3">Belongs to the serpin family. Ov-serpin subfamily.</text>
</comment>
<dbReference type="InterPro" id="IPR042178">
    <property type="entry name" value="Serpin_sf_1"/>
</dbReference>
<dbReference type="GeneID" id="105292713"/>
<sequence length="406" mass="45616">MDSLGAVTALFGVDLFRELSKTNDGNIFFSPLSITTAIGMLPLGARGSTATQLLKVLFSEKDTKSSGMKAEEKEVGDMWLLCRCGSPGKCIEKMEEIHRQFETFLSEISKPTNNYELKIANRLFGEKTYLFLQKYLDYVEKHYHASLEPVDFVNAADESRKKINSWVESQTHEKIRDLFPDASLSSSTKLVLVNSVYFKGQWDREFKKENTKEEEFWLNKNTSKSVPMMTQRHSFSFASLKDLQAKILGIPYKNSDLSMFVLLPDDIDGLEKIINKISPEQLVEWTNPGHMEERTVTLHLPRFEVEDSYDLEAVLAATGKGNAFSGHEADYSGLSLGSGLQAQKFLHASFVAVTEDGTEAAAATSVDFVLTSAPGCETFHCNHPFLFFIRHNESNSVLFFGRFSSP</sequence>
<accession>A0A6P3Q565</accession>
<dbReference type="GO" id="GO:0004867">
    <property type="term" value="F:serine-type endopeptidase inhibitor activity"/>
    <property type="evidence" value="ECO:0007669"/>
    <property type="project" value="UniProtKB-KW"/>
</dbReference>
<dbReference type="SMART" id="SM00093">
    <property type="entry name" value="SERPIN"/>
    <property type="match status" value="1"/>
</dbReference>
<evidence type="ECO:0000256" key="8">
    <source>
        <dbReference type="ARBA" id="ARBA00041146"/>
    </source>
</evidence>
<feature type="domain" description="Serpin" evidence="9">
    <location>
        <begin position="13"/>
        <end position="406"/>
    </location>
</feature>
<reference evidence="11" key="1">
    <citation type="submission" date="2025-08" db="UniProtKB">
        <authorList>
            <consortium name="RefSeq"/>
        </authorList>
    </citation>
    <scope>IDENTIFICATION</scope>
    <source>
        <tissue evidence="11">Kidney</tissue>
    </source>
</reference>
<dbReference type="PANTHER" id="PTHR11461:SF161">
    <property type="entry name" value="SERPIN B13"/>
    <property type="match status" value="1"/>
</dbReference>
<dbReference type="PROSITE" id="PS00284">
    <property type="entry name" value="SERPIN"/>
    <property type="match status" value="1"/>
</dbReference>
<protein>
    <recommendedName>
        <fullName evidence="8">Serpin B10</fullName>
    </recommendedName>
</protein>
<dbReference type="Gene3D" id="3.30.497.10">
    <property type="entry name" value="Antithrombin, subunit I, domain 2"/>
    <property type="match status" value="1"/>
</dbReference>
<organism evidence="10 11">
    <name type="scientific">Pteropus vampyrus</name>
    <name type="common">Large flying fox</name>
    <dbReference type="NCBI Taxonomy" id="132908"/>
    <lineage>
        <taxon>Eukaryota</taxon>
        <taxon>Metazoa</taxon>
        <taxon>Chordata</taxon>
        <taxon>Craniata</taxon>
        <taxon>Vertebrata</taxon>
        <taxon>Euteleostomi</taxon>
        <taxon>Mammalia</taxon>
        <taxon>Eutheria</taxon>
        <taxon>Laurasiatheria</taxon>
        <taxon>Chiroptera</taxon>
        <taxon>Yinpterochiroptera</taxon>
        <taxon>Pteropodoidea</taxon>
        <taxon>Pteropodidae</taxon>
        <taxon>Pteropodinae</taxon>
        <taxon>Pteropus</taxon>
    </lineage>
</organism>
<dbReference type="Gene3D" id="2.30.39.10">
    <property type="entry name" value="Alpha-1-antitrypsin, domain 1"/>
    <property type="match status" value="1"/>
</dbReference>